<dbReference type="Pfam" id="PF02996">
    <property type="entry name" value="Prefoldin"/>
    <property type="match status" value="1"/>
</dbReference>
<keyword evidence="1" id="KW-1133">Transmembrane helix</keyword>
<dbReference type="GO" id="GO:0009409">
    <property type="term" value="P:response to cold"/>
    <property type="evidence" value="ECO:0007669"/>
    <property type="project" value="UniProtKB-ARBA"/>
</dbReference>
<evidence type="ECO:0000313" key="3">
    <source>
        <dbReference type="Proteomes" id="UP001604336"/>
    </source>
</evidence>
<reference evidence="3" key="1">
    <citation type="submission" date="2024-07" db="EMBL/GenBank/DDBJ databases">
        <title>Two chromosome-level genome assemblies of Korean endemic species Abeliophyllum distichum and Forsythia ovata (Oleaceae).</title>
        <authorList>
            <person name="Jang H."/>
        </authorList>
    </citation>
    <scope>NUCLEOTIDE SEQUENCE [LARGE SCALE GENOMIC DNA]</scope>
</reference>
<proteinExistence type="predicted"/>
<keyword evidence="3" id="KW-1185">Reference proteome</keyword>
<dbReference type="InterPro" id="IPR004127">
    <property type="entry name" value="Prefoldin_subunit_alpha"/>
</dbReference>
<gene>
    <name evidence="2" type="ORF">Adt_23944</name>
</gene>
<protein>
    <submittedName>
        <fullName evidence="2">Uncharacterized protein</fullName>
    </submittedName>
</protein>
<dbReference type="Proteomes" id="UP001604336">
    <property type="component" value="Unassembled WGS sequence"/>
</dbReference>
<evidence type="ECO:0000256" key="1">
    <source>
        <dbReference type="SAM" id="Phobius"/>
    </source>
</evidence>
<dbReference type="CDD" id="cd23158">
    <property type="entry name" value="Prefoldin_UXT"/>
    <property type="match status" value="1"/>
</dbReference>
<sequence length="431" mass="49330">MRLPAKFGDFTVNSMNFIFFVTKLRRDNMNSERQEKVGRFEEFIDQRLKPDLVHAIAERDKIFEQQKIFSDLRRNIENLEKNSVTSLRTLVNLGSEVYMQADVPDTRHIFVDVGLGFHVEFTWSEALKFIFAREEKLARQIEEYTRLIASIKAQIKMVHEGIRELLELPYPSWQPSISHSPNFWGVLSKTNMCQLQQFLSLLYPLSPPSFFRLHPLPYSPNHPLNPTPLYINSSSSPPTLHQTPQSHLLITLLYVLSVFLFSIFATASITYSTFHGFYDYNNFDFLYFRGSSRLHCHIEGFGSNYSLDFVIFYYNFDSGGDILLASGVVVGVCGGGGGGGIQMGVCTLEAECLFNYGDEMDHAINHVVLWDIDWIFSNLHSKLVSHFDGGIWDWGFIPLTVLCSGVKTILYVAAYTVFYVYWQGFTQGNGI</sequence>
<feature type="transmembrane region" description="Helical" evidence="1">
    <location>
        <begin position="396"/>
        <end position="422"/>
    </location>
</feature>
<organism evidence="2 3">
    <name type="scientific">Abeliophyllum distichum</name>
    <dbReference type="NCBI Taxonomy" id="126358"/>
    <lineage>
        <taxon>Eukaryota</taxon>
        <taxon>Viridiplantae</taxon>
        <taxon>Streptophyta</taxon>
        <taxon>Embryophyta</taxon>
        <taxon>Tracheophyta</taxon>
        <taxon>Spermatophyta</taxon>
        <taxon>Magnoliopsida</taxon>
        <taxon>eudicotyledons</taxon>
        <taxon>Gunneridae</taxon>
        <taxon>Pentapetalae</taxon>
        <taxon>asterids</taxon>
        <taxon>lamiids</taxon>
        <taxon>Lamiales</taxon>
        <taxon>Oleaceae</taxon>
        <taxon>Forsythieae</taxon>
        <taxon>Abeliophyllum</taxon>
    </lineage>
</organism>
<accession>A0ABD1SCA6</accession>
<dbReference type="PANTHER" id="PTHR13345:SF9">
    <property type="entry name" value="PROTEIN UXT"/>
    <property type="match status" value="1"/>
</dbReference>
<dbReference type="InterPro" id="IPR009053">
    <property type="entry name" value="Prefoldin"/>
</dbReference>
<keyword evidence="1" id="KW-0812">Transmembrane</keyword>
<name>A0ABD1SCA6_9LAMI</name>
<comment type="caution">
    <text evidence="2">The sequence shown here is derived from an EMBL/GenBank/DDBJ whole genome shotgun (WGS) entry which is preliminary data.</text>
</comment>
<dbReference type="AlphaFoldDB" id="A0ABD1SCA6"/>
<keyword evidence="1" id="KW-0472">Membrane</keyword>
<dbReference type="GO" id="GO:0006457">
    <property type="term" value="P:protein folding"/>
    <property type="evidence" value="ECO:0007669"/>
    <property type="project" value="UniProtKB-ARBA"/>
</dbReference>
<evidence type="ECO:0000313" key="2">
    <source>
        <dbReference type="EMBL" id="KAL2498394.1"/>
    </source>
</evidence>
<dbReference type="EMBL" id="JBFOLK010000007">
    <property type="protein sequence ID" value="KAL2498394.1"/>
    <property type="molecule type" value="Genomic_DNA"/>
</dbReference>
<dbReference type="PANTHER" id="PTHR13345">
    <property type="entry name" value="MEDIATOR OF RNA POLYMERASE II TRANSCRIPTION SUBUNIT 10"/>
    <property type="match status" value="1"/>
</dbReference>
<feature type="transmembrane region" description="Helical" evidence="1">
    <location>
        <begin position="248"/>
        <end position="271"/>
    </location>
</feature>
<dbReference type="Gene3D" id="1.10.287.370">
    <property type="match status" value="1"/>
</dbReference>
<dbReference type="SUPFAM" id="SSF46579">
    <property type="entry name" value="Prefoldin"/>
    <property type="match status" value="1"/>
</dbReference>
<dbReference type="FunFam" id="1.10.287.370:FF:000010">
    <property type="entry name" value="Protein UXT like"/>
    <property type="match status" value="1"/>
</dbReference>